<dbReference type="EMBL" id="JAUHJR010000002">
    <property type="protein sequence ID" value="MDN4161370.1"/>
    <property type="molecule type" value="Genomic_DNA"/>
</dbReference>
<proteinExistence type="predicted"/>
<sequence>MENPIAIDRTTSRVTSPTFEERLERIRLQRDALRLRHSQALARLMEEREDLRGVHALADFVDDSLRWSA</sequence>
<organism evidence="1 2">
    <name type="scientific">Nocardioides abyssi</name>
    <dbReference type="NCBI Taxonomy" id="3058370"/>
    <lineage>
        <taxon>Bacteria</taxon>
        <taxon>Bacillati</taxon>
        <taxon>Actinomycetota</taxon>
        <taxon>Actinomycetes</taxon>
        <taxon>Propionibacteriales</taxon>
        <taxon>Nocardioidaceae</taxon>
        <taxon>Nocardioides</taxon>
    </lineage>
</organism>
<comment type="caution">
    <text evidence="1">The sequence shown here is derived from an EMBL/GenBank/DDBJ whole genome shotgun (WGS) entry which is preliminary data.</text>
</comment>
<dbReference type="Proteomes" id="UP001168537">
    <property type="component" value="Unassembled WGS sequence"/>
</dbReference>
<gene>
    <name evidence="1" type="ORF">QWY29_08395</name>
</gene>
<name>A0ABT8ET96_9ACTN</name>
<evidence type="ECO:0000313" key="1">
    <source>
        <dbReference type="EMBL" id="MDN4161370.1"/>
    </source>
</evidence>
<reference evidence="1" key="1">
    <citation type="submission" date="2023-06" db="EMBL/GenBank/DDBJ databases">
        <title>Draft genome sequence of Nocardioides sp. SOB72.</title>
        <authorList>
            <person name="Zhang G."/>
        </authorList>
    </citation>
    <scope>NUCLEOTIDE SEQUENCE</scope>
    <source>
        <strain evidence="1">SOB72</strain>
    </source>
</reference>
<dbReference type="RefSeq" id="WP_300960262.1">
    <property type="nucleotide sequence ID" value="NZ_JAUHJR010000002.1"/>
</dbReference>
<protein>
    <submittedName>
        <fullName evidence="1">Uncharacterized protein</fullName>
    </submittedName>
</protein>
<keyword evidence="2" id="KW-1185">Reference proteome</keyword>
<evidence type="ECO:0000313" key="2">
    <source>
        <dbReference type="Proteomes" id="UP001168537"/>
    </source>
</evidence>
<accession>A0ABT8ET96</accession>